<evidence type="ECO:0000313" key="6">
    <source>
        <dbReference type="EMBL" id="UZJ32351.1"/>
    </source>
</evidence>
<comment type="cofactor">
    <cofactor evidence="1">
        <name>pantetheine 4'-phosphate</name>
        <dbReference type="ChEBI" id="CHEBI:47942"/>
    </cofactor>
</comment>
<organism evidence="6 7">
    <name type="scientific">Streptomyces endophytica</name>
    <dbReference type="NCBI Taxonomy" id="2991496"/>
    <lineage>
        <taxon>Bacteria</taxon>
        <taxon>Bacillati</taxon>
        <taxon>Actinomycetota</taxon>
        <taxon>Actinomycetes</taxon>
        <taxon>Kitasatosporales</taxon>
        <taxon>Streptomycetaceae</taxon>
        <taxon>Streptomyces</taxon>
    </lineage>
</organism>
<dbReference type="PROSITE" id="PS50075">
    <property type="entry name" value="CARRIER"/>
    <property type="match status" value="1"/>
</dbReference>
<evidence type="ECO:0000256" key="3">
    <source>
        <dbReference type="ARBA" id="ARBA00022553"/>
    </source>
</evidence>
<dbReference type="EMBL" id="CP110636">
    <property type="protein sequence ID" value="UZJ32351.1"/>
    <property type="molecule type" value="Genomic_DNA"/>
</dbReference>
<dbReference type="Pfam" id="PF00668">
    <property type="entry name" value="Condensation"/>
    <property type="match status" value="1"/>
</dbReference>
<reference evidence="6" key="1">
    <citation type="submission" date="2022-11" db="EMBL/GenBank/DDBJ databases">
        <title>Identification and genomic analyses of a novel endophytic actinobacterium Streptomyces endophytica sp. nov. with potential for biocontrol of Yam anthracnose.</title>
        <authorList>
            <person name="Huang X."/>
        </authorList>
    </citation>
    <scope>NUCLEOTIDE SEQUENCE</scope>
    <source>
        <strain evidence="6">HNM0140</strain>
    </source>
</reference>
<dbReference type="Gene3D" id="3.30.559.10">
    <property type="entry name" value="Chloramphenicol acetyltransferase-like domain"/>
    <property type="match status" value="1"/>
</dbReference>
<dbReference type="InterPro" id="IPR009081">
    <property type="entry name" value="PP-bd_ACP"/>
</dbReference>
<protein>
    <submittedName>
        <fullName evidence="6">Condensation domain-containing protein</fullName>
    </submittedName>
</protein>
<feature type="domain" description="Carrier" evidence="5">
    <location>
        <begin position="502"/>
        <end position="576"/>
    </location>
</feature>
<gene>
    <name evidence="6" type="ORF">OJ254_21310</name>
</gene>
<proteinExistence type="predicted"/>
<dbReference type="Proteomes" id="UP001164959">
    <property type="component" value="Chromosome"/>
</dbReference>
<dbReference type="InterPro" id="IPR020806">
    <property type="entry name" value="PKS_PP-bd"/>
</dbReference>
<keyword evidence="7" id="KW-1185">Reference proteome</keyword>
<evidence type="ECO:0000256" key="4">
    <source>
        <dbReference type="SAM" id="MobiDB-lite"/>
    </source>
</evidence>
<name>A0ABY6PEZ9_9ACTN</name>
<evidence type="ECO:0000259" key="5">
    <source>
        <dbReference type="PROSITE" id="PS50075"/>
    </source>
</evidence>
<accession>A0ABY6PEZ9</accession>
<dbReference type="InterPro" id="IPR023213">
    <property type="entry name" value="CAT-like_dom_sf"/>
</dbReference>
<dbReference type="PANTHER" id="PTHR45527">
    <property type="entry name" value="NONRIBOSOMAL PEPTIDE SYNTHETASE"/>
    <property type="match status" value="1"/>
</dbReference>
<keyword evidence="3" id="KW-0597">Phosphoprotein</keyword>
<dbReference type="InterPro" id="IPR001242">
    <property type="entry name" value="Condensation_dom"/>
</dbReference>
<dbReference type="Gene3D" id="1.10.1200.10">
    <property type="entry name" value="ACP-like"/>
    <property type="match status" value="1"/>
</dbReference>
<sequence>MVRHLALPDAGGPSPSDFPLVTLTQEETDALARESTGALTDVLPLTAFQRGLLFQAQLRGDGPDLYTLQISADLAGPLDTTALERSMAALLHRHPQLAAGFRYRAAGDPVAVLREGVTVPLTRADCRTLSAEERAAELSRLAAADRERHFDLAHPPLMRWTLVRLDDRRHRLIWTLHHILVDGWSMPVLVRELLTCYADGGDARDLPAPVPFRAYLSWLAAQDREAARVVWRSALEGVTGPVYLCAAEPGREPVEPASVPLLLTGAETAALTGFAAAQGLTVNTLLLGAWAALLSRTTGRDDVLFGSIVSTRPGALPGVESIVGPFLNTLPVRAALRPDEPATDFLHRLQKEQSALRDADHLGLAEMLGGNPALAAAGEPFDTVLVFENFPTVTTDDLPAGAGLRVADAGARDARHHPLSLVVRTGTRMEIRFDHAPDVLDRATVEALATAFRRLLLGLVEHPGRPVAGPGAPVPDEDVPLRCGVPAPAGGTDRSDTGPAPDAAAAEVALLCGLFAEVLGREQVGPQDNFFLLGGDSISAIQVVGRARAKGLPLTAGQVFRLRTPAALAAARPPAEESAPDEAGTTADPADPADLLGLDGDELAALEGELADLDTELES</sequence>
<dbReference type="SUPFAM" id="SSF47336">
    <property type="entry name" value="ACP-like"/>
    <property type="match status" value="1"/>
</dbReference>
<dbReference type="InterPro" id="IPR006162">
    <property type="entry name" value="Ppantetheine_attach_site"/>
</dbReference>
<dbReference type="SMART" id="SM00823">
    <property type="entry name" value="PKS_PP"/>
    <property type="match status" value="1"/>
</dbReference>
<dbReference type="Gene3D" id="3.30.559.30">
    <property type="entry name" value="Nonribosomal peptide synthetase, condensation domain"/>
    <property type="match status" value="1"/>
</dbReference>
<evidence type="ECO:0000313" key="7">
    <source>
        <dbReference type="Proteomes" id="UP001164959"/>
    </source>
</evidence>
<dbReference type="Pfam" id="PF00550">
    <property type="entry name" value="PP-binding"/>
    <property type="match status" value="1"/>
</dbReference>
<dbReference type="InterPro" id="IPR036736">
    <property type="entry name" value="ACP-like_sf"/>
</dbReference>
<feature type="region of interest" description="Disordered" evidence="4">
    <location>
        <begin position="570"/>
        <end position="598"/>
    </location>
</feature>
<evidence type="ECO:0000256" key="1">
    <source>
        <dbReference type="ARBA" id="ARBA00001957"/>
    </source>
</evidence>
<keyword evidence="2" id="KW-0596">Phosphopantetheine</keyword>
<dbReference type="RefSeq" id="WP_265363598.1">
    <property type="nucleotide sequence ID" value="NZ_CP110636.1"/>
</dbReference>
<evidence type="ECO:0000256" key="2">
    <source>
        <dbReference type="ARBA" id="ARBA00022450"/>
    </source>
</evidence>
<dbReference type="PANTHER" id="PTHR45527:SF1">
    <property type="entry name" value="FATTY ACID SYNTHASE"/>
    <property type="match status" value="1"/>
</dbReference>
<dbReference type="PROSITE" id="PS00012">
    <property type="entry name" value="PHOSPHOPANTETHEINE"/>
    <property type="match status" value="1"/>
</dbReference>
<dbReference type="SUPFAM" id="SSF52777">
    <property type="entry name" value="CoA-dependent acyltransferases"/>
    <property type="match status" value="2"/>
</dbReference>